<evidence type="ECO:0000313" key="3">
    <source>
        <dbReference type="Proteomes" id="UP000644727"/>
    </source>
</evidence>
<proteinExistence type="predicted"/>
<feature type="transmembrane region" description="Helical" evidence="1">
    <location>
        <begin position="38"/>
        <end position="58"/>
    </location>
</feature>
<keyword evidence="1" id="KW-0812">Transmembrane</keyword>
<dbReference type="EMBL" id="JADEYR010000004">
    <property type="protein sequence ID" value="MBE9403756.1"/>
    <property type="molecule type" value="Genomic_DNA"/>
</dbReference>
<dbReference type="Proteomes" id="UP000644727">
    <property type="component" value="Unassembled WGS sequence"/>
</dbReference>
<organism evidence="2 3">
    <name type="scientific">Brachybacterium epidermidis</name>
    <dbReference type="NCBI Taxonomy" id="2781983"/>
    <lineage>
        <taxon>Bacteria</taxon>
        <taxon>Bacillati</taxon>
        <taxon>Actinomycetota</taxon>
        <taxon>Actinomycetes</taxon>
        <taxon>Micrococcales</taxon>
        <taxon>Dermabacteraceae</taxon>
        <taxon>Brachybacterium</taxon>
    </lineage>
</organism>
<protein>
    <submittedName>
        <fullName evidence="2">Uncharacterized protein</fullName>
    </submittedName>
</protein>
<sequence length="91" mass="10718">MPRRRTLTQRIRDTLGFSVVAILVLFLILRVAGVRSTFSSFFLSVVITIALNVGLSYWNESSARRRAQQDRSYDDRGRRDADIRWREDDRR</sequence>
<evidence type="ECO:0000256" key="1">
    <source>
        <dbReference type="SAM" id="Phobius"/>
    </source>
</evidence>
<keyword evidence="3" id="KW-1185">Reference proteome</keyword>
<accession>A0ABR9VZZ8</accession>
<reference evidence="2 3" key="1">
    <citation type="submission" date="2020-10" db="EMBL/GenBank/DDBJ databases">
        <title>Draft genome and description of Brachybacterium epidermidis sp nov.</title>
        <authorList>
            <person name="Boxberger M."/>
            <person name="La Scola B."/>
        </authorList>
    </citation>
    <scope>NUCLEOTIDE SEQUENCE [LARGE SCALE GENOMIC DNA]</scope>
    <source>
        <strain evidence="2 3">Marseille-Q2903</strain>
    </source>
</reference>
<gene>
    <name evidence="2" type="ORF">IOE58_06005</name>
</gene>
<comment type="caution">
    <text evidence="2">The sequence shown here is derived from an EMBL/GenBank/DDBJ whole genome shotgun (WGS) entry which is preliminary data.</text>
</comment>
<keyword evidence="1" id="KW-0472">Membrane</keyword>
<keyword evidence="1" id="KW-1133">Transmembrane helix</keyword>
<feature type="transmembrane region" description="Helical" evidence="1">
    <location>
        <begin position="12"/>
        <end position="32"/>
    </location>
</feature>
<evidence type="ECO:0000313" key="2">
    <source>
        <dbReference type="EMBL" id="MBE9403756.1"/>
    </source>
</evidence>
<name>A0ABR9VZZ8_9MICO</name>
<dbReference type="RefSeq" id="WP_193865498.1">
    <property type="nucleotide sequence ID" value="NZ_JADEYR010000004.1"/>
</dbReference>